<evidence type="ECO:0000256" key="3">
    <source>
        <dbReference type="ARBA" id="ARBA00022960"/>
    </source>
</evidence>
<dbReference type="InterPro" id="IPR038063">
    <property type="entry name" value="Transpep_catalytic_dom"/>
</dbReference>
<accession>A0A255DZL0</accession>
<sequence length="587" mass="62226">MFIKLSRAVLAGLAISAMAIGGTGIAAAQTPSDTPSPTSSPSAQPSGSPSASPSSSPTASPSESPSATPSSPSTSPSASPQQRAPQANAVSISKENQARYDGLSAELKSTLGAVKGDTVRENGLVIDRFTNGALVWSSGNGSKVIQGHIYQQWNRDAGARKGLGAPTTDEVAGDSNSRVSYFTNGVINWSASTGTNAVYGAIYGHYKANRSALGLPTSSEFTGQRGARVTRFQKGLVIWTAKTGPRIVSGKMLEHYGALGWEGGILNVPSSDEFTGQRNLRVQRFAGGLMVNTPGVGPREVHGRILDRYAAYGWEGGVLGAPTSDEFTGGRGAKVNTFEGGVIVYTPSTDAHAVYGANFDRYGAHGWEGGVLGVPTTDEFNGANGARSQRFANGLIIFKPGIGSYAVHGAILWQYSQMGFEGGALGAPTSDEYAINGGVAQNFERGTVRYNFSTGALTVQTQANLPAECITSGRVLCISKNDRKLRYVVNGKVELSLDVRFGSELTPTRNGTFSVYWKHRDHVSSIYGTRMPFSMFFSGGQAVHYSDDFARRGWNGSSAGCVNVRDWDQLEWLYGQVREGDRVVVYN</sequence>
<dbReference type="AlphaFoldDB" id="A0A255DZL0"/>
<dbReference type="InterPro" id="IPR005490">
    <property type="entry name" value="LD_TPept_cat_dom"/>
</dbReference>
<proteinExistence type="predicted"/>
<keyword evidence="2" id="KW-0808">Transferase</keyword>
<dbReference type="Proteomes" id="UP000216533">
    <property type="component" value="Unassembled WGS sequence"/>
</dbReference>
<dbReference type="PANTHER" id="PTHR30582:SF33">
    <property type="entry name" value="EXPORTED PROTEIN"/>
    <property type="match status" value="1"/>
</dbReference>
<evidence type="ECO:0000256" key="7">
    <source>
        <dbReference type="SAM" id="MobiDB-lite"/>
    </source>
</evidence>
<keyword evidence="5 6" id="KW-0961">Cell wall biogenesis/degradation</keyword>
<keyword evidence="3 6" id="KW-0133">Cell shape</keyword>
<evidence type="ECO:0000313" key="11">
    <source>
        <dbReference type="Proteomes" id="UP000216533"/>
    </source>
</evidence>
<evidence type="ECO:0000256" key="5">
    <source>
        <dbReference type="ARBA" id="ARBA00023316"/>
    </source>
</evidence>
<reference evidence="10 11" key="1">
    <citation type="submission" date="2017-07" db="EMBL/GenBank/DDBJ databases">
        <title>Draft whole genome sequences of clinical Proprionibacteriaceae strains.</title>
        <authorList>
            <person name="Bernier A.-M."/>
            <person name="Bernard K."/>
            <person name="Domingo M.-C."/>
        </authorList>
    </citation>
    <scope>NUCLEOTIDE SEQUENCE [LARGE SCALE GENOMIC DNA]</scope>
    <source>
        <strain evidence="10 11">NML 160184</strain>
    </source>
</reference>
<evidence type="ECO:0000313" key="10">
    <source>
        <dbReference type="EMBL" id="OYN84686.1"/>
    </source>
</evidence>
<dbReference type="GO" id="GO:0016740">
    <property type="term" value="F:transferase activity"/>
    <property type="evidence" value="ECO:0007669"/>
    <property type="project" value="UniProtKB-KW"/>
</dbReference>
<feature type="active site" description="Nucleophile" evidence="6">
    <location>
        <position position="561"/>
    </location>
</feature>
<keyword evidence="8" id="KW-0732">Signal</keyword>
<dbReference type="RefSeq" id="WP_094451748.1">
    <property type="nucleotide sequence ID" value="NZ_NMVI01000027.1"/>
</dbReference>
<feature type="compositionally biased region" description="Low complexity" evidence="7">
    <location>
        <begin position="28"/>
        <end position="87"/>
    </location>
</feature>
<dbReference type="SUPFAM" id="SSF141523">
    <property type="entry name" value="L,D-transpeptidase catalytic domain-like"/>
    <property type="match status" value="1"/>
</dbReference>
<dbReference type="InterPro" id="IPR013207">
    <property type="entry name" value="LGFP"/>
</dbReference>
<dbReference type="Pfam" id="PF08310">
    <property type="entry name" value="LGFP"/>
    <property type="match status" value="7"/>
</dbReference>
<dbReference type="GO" id="GO:0008360">
    <property type="term" value="P:regulation of cell shape"/>
    <property type="evidence" value="ECO:0007669"/>
    <property type="project" value="UniProtKB-UniRule"/>
</dbReference>
<protein>
    <recommendedName>
        <fullName evidence="9">L,D-TPase catalytic domain-containing protein</fullName>
    </recommendedName>
</protein>
<dbReference type="InterPro" id="IPR050979">
    <property type="entry name" value="LD-transpeptidase"/>
</dbReference>
<dbReference type="UniPathway" id="UPA00219"/>
<evidence type="ECO:0000256" key="4">
    <source>
        <dbReference type="ARBA" id="ARBA00022984"/>
    </source>
</evidence>
<dbReference type="PROSITE" id="PS52029">
    <property type="entry name" value="LD_TPASE"/>
    <property type="match status" value="1"/>
</dbReference>
<evidence type="ECO:0000256" key="6">
    <source>
        <dbReference type="PROSITE-ProRule" id="PRU01373"/>
    </source>
</evidence>
<evidence type="ECO:0000256" key="2">
    <source>
        <dbReference type="ARBA" id="ARBA00022679"/>
    </source>
</evidence>
<dbReference type="PANTHER" id="PTHR30582">
    <property type="entry name" value="L,D-TRANSPEPTIDASE"/>
    <property type="match status" value="1"/>
</dbReference>
<dbReference type="CDD" id="cd16913">
    <property type="entry name" value="YkuD_like"/>
    <property type="match status" value="1"/>
</dbReference>
<feature type="domain" description="L,D-TPase catalytic" evidence="9">
    <location>
        <begin position="474"/>
        <end position="586"/>
    </location>
</feature>
<dbReference type="Gene3D" id="2.40.440.10">
    <property type="entry name" value="L,D-transpeptidase catalytic domain-like"/>
    <property type="match status" value="1"/>
</dbReference>
<feature type="active site" description="Proton donor/acceptor" evidence="6">
    <location>
        <position position="544"/>
    </location>
</feature>
<comment type="caution">
    <text evidence="10">The sequence shown here is derived from an EMBL/GenBank/DDBJ whole genome shotgun (WGS) entry which is preliminary data.</text>
</comment>
<evidence type="ECO:0000256" key="1">
    <source>
        <dbReference type="ARBA" id="ARBA00004752"/>
    </source>
</evidence>
<name>A0A255DZL0_9ACTN</name>
<dbReference type="GO" id="GO:0071972">
    <property type="term" value="F:peptidoglycan L,D-transpeptidase activity"/>
    <property type="evidence" value="ECO:0007669"/>
    <property type="project" value="TreeGrafter"/>
</dbReference>
<keyword evidence="4 6" id="KW-0573">Peptidoglycan synthesis</keyword>
<gene>
    <name evidence="10" type="ORF">CGZ92_12740</name>
</gene>
<evidence type="ECO:0000256" key="8">
    <source>
        <dbReference type="SAM" id="SignalP"/>
    </source>
</evidence>
<dbReference type="Pfam" id="PF03734">
    <property type="entry name" value="YkuD"/>
    <property type="match status" value="1"/>
</dbReference>
<organism evidence="10 11">
    <name type="scientific">Parenemella sanctibonifatiensis</name>
    <dbReference type="NCBI Taxonomy" id="2016505"/>
    <lineage>
        <taxon>Bacteria</taxon>
        <taxon>Bacillati</taxon>
        <taxon>Actinomycetota</taxon>
        <taxon>Actinomycetes</taxon>
        <taxon>Propionibacteriales</taxon>
        <taxon>Propionibacteriaceae</taxon>
        <taxon>Parenemella</taxon>
    </lineage>
</organism>
<feature type="signal peptide" evidence="8">
    <location>
        <begin position="1"/>
        <end position="28"/>
    </location>
</feature>
<feature type="region of interest" description="Disordered" evidence="7">
    <location>
        <begin position="28"/>
        <end position="90"/>
    </location>
</feature>
<feature type="chain" id="PRO_5013373054" description="L,D-TPase catalytic domain-containing protein" evidence="8">
    <location>
        <begin position="29"/>
        <end position="587"/>
    </location>
</feature>
<dbReference type="GO" id="GO:0005576">
    <property type="term" value="C:extracellular region"/>
    <property type="evidence" value="ECO:0007669"/>
    <property type="project" value="TreeGrafter"/>
</dbReference>
<dbReference type="EMBL" id="NMVI01000027">
    <property type="protein sequence ID" value="OYN84686.1"/>
    <property type="molecule type" value="Genomic_DNA"/>
</dbReference>
<comment type="pathway">
    <text evidence="1 6">Cell wall biogenesis; peptidoglycan biosynthesis.</text>
</comment>
<evidence type="ECO:0000259" key="9">
    <source>
        <dbReference type="PROSITE" id="PS52029"/>
    </source>
</evidence>
<dbReference type="GO" id="GO:0018104">
    <property type="term" value="P:peptidoglycan-protein cross-linking"/>
    <property type="evidence" value="ECO:0007669"/>
    <property type="project" value="TreeGrafter"/>
</dbReference>
<dbReference type="GO" id="GO:0071555">
    <property type="term" value="P:cell wall organization"/>
    <property type="evidence" value="ECO:0007669"/>
    <property type="project" value="UniProtKB-UniRule"/>
</dbReference>